<protein>
    <submittedName>
        <fullName evidence="1">Nitrogen regulatory protein P-II</fullName>
    </submittedName>
</protein>
<dbReference type="RefSeq" id="WP_013162870.1">
    <property type="nucleotide sequence ID" value="NC_014216.1"/>
</dbReference>
<evidence type="ECO:0000313" key="1">
    <source>
        <dbReference type="EMBL" id="ADH85339.1"/>
    </source>
</evidence>
<dbReference type="InterPro" id="IPR015867">
    <property type="entry name" value="N-reg_PII/ATP_PRibTrfase_C"/>
</dbReference>
<reference evidence="2" key="1">
    <citation type="submission" date="2010-02" db="EMBL/GenBank/DDBJ databases">
        <title>Complete sequence of Desulfurivibrio alkaliphilus AHT2.</title>
        <authorList>
            <consortium name="US DOE Joint Genome Institute"/>
            <person name="Pitluck S."/>
            <person name="Chertkov O."/>
            <person name="Detter J.C."/>
            <person name="Han C."/>
            <person name="Tapia R."/>
            <person name="Larimer F."/>
            <person name="Land M."/>
            <person name="Hauser L."/>
            <person name="Kyrpides N."/>
            <person name="Mikhailova N."/>
            <person name="Sorokin D.Y."/>
            <person name="Muyzer G."/>
            <person name="Woyke T."/>
        </authorList>
    </citation>
    <scope>NUCLEOTIDE SEQUENCE [LARGE SCALE GENOMIC DNA]</scope>
    <source>
        <strain evidence="2">DSM 19089 / UNIQEM U267 / AHT2</strain>
    </source>
</reference>
<dbReference type="HOGENOM" id="CLU_159089_0_0_7"/>
<dbReference type="Gene3D" id="3.30.70.120">
    <property type="match status" value="1"/>
</dbReference>
<dbReference type="Pfam" id="PF00543">
    <property type="entry name" value="P-II"/>
    <property type="match status" value="1"/>
</dbReference>
<dbReference type="AlphaFoldDB" id="D6Z184"/>
<sequence>MKNEKKLKMVITIVTTEKTEEVIQALRREGVDGWSITRGRGTSLQSYKELWGMRIEPEKELILTLVPEEMAQKVMNAAVAAGELEKPGNGLSLIIDVENATGKIFG</sequence>
<dbReference type="EMBL" id="CP001940">
    <property type="protein sequence ID" value="ADH85339.1"/>
    <property type="molecule type" value="Genomic_DNA"/>
</dbReference>
<proteinExistence type="predicted"/>
<gene>
    <name evidence="1" type="ordered locus">DaAHT2_0633</name>
</gene>
<accession>D6Z184</accession>
<dbReference type="InterPro" id="IPR002187">
    <property type="entry name" value="N-reg_PII"/>
</dbReference>
<dbReference type="eggNOG" id="COG0347">
    <property type="taxonomic scope" value="Bacteria"/>
</dbReference>
<dbReference type="Proteomes" id="UP000001508">
    <property type="component" value="Chromosome"/>
</dbReference>
<keyword evidence="2" id="KW-1185">Reference proteome</keyword>
<dbReference type="GO" id="GO:0030234">
    <property type="term" value="F:enzyme regulator activity"/>
    <property type="evidence" value="ECO:0007669"/>
    <property type="project" value="InterPro"/>
</dbReference>
<name>D6Z184_DESAT</name>
<dbReference type="PROSITE" id="PS51343">
    <property type="entry name" value="PII_GLNB_DOM"/>
    <property type="match status" value="1"/>
</dbReference>
<dbReference type="InParanoid" id="D6Z184"/>
<dbReference type="OrthoDB" id="5460316at2"/>
<dbReference type="InterPro" id="IPR011322">
    <property type="entry name" value="N-reg_PII-like_a/b"/>
</dbReference>
<dbReference type="KEGG" id="dak:DaAHT2_0633"/>
<evidence type="ECO:0000313" key="2">
    <source>
        <dbReference type="Proteomes" id="UP000001508"/>
    </source>
</evidence>
<dbReference type="STRING" id="589865.DaAHT2_0633"/>
<dbReference type="SMART" id="SM00938">
    <property type="entry name" value="P-II"/>
    <property type="match status" value="1"/>
</dbReference>
<dbReference type="SUPFAM" id="SSF54913">
    <property type="entry name" value="GlnB-like"/>
    <property type="match status" value="1"/>
</dbReference>
<organism evidence="1 2">
    <name type="scientific">Desulfurivibrio alkaliphilus (strain DSM 19089 / UNIQEM U267 / AHT2)</name>
    <dbReference type="NCBI Taxonomy" id="589865"/>
    <lineage>
        <taxon>Bacteria</taxon>
        <taxon>Pseudomonadati</taxon>
        <taxon>Thermodesulfobacteriota</taxon>
        <taxon>Desulfobulbia</taxon>
        <taxon>Desulfobulbales</taxon>
        <taxon>Desulfobulbaceae</taxon>
        <taxon>Desulfurivibrio</taxon>
    </lineage>
</organism>
<dbReference type="GO" id="GO:0006808">
    <property type="term" value="P:regulation of nitrogen utilization"/>
    <property type="evidence" value="ECO:0007669"/>
    <property type="project" value="InterPro"/>
</dbReference>